<feature type="compositionally biased region" description="Acidic residues" evidence="1">
    <location>
        <begin position="37"/>
        <end position="54"/>
    </location>
</feature>
<evidence type="ECO:0000259" key="2">
    <source>
        <dbReference type="PROSITE" id="PS51186"/>
    </source>
</evidence>
<protein>
    <recommendedName>
        <fullName evidence="2">N-acetyltransferase domain-containing protein</fullName>
    </recommendedName>
</protein>
<dbReference type="CDD" id="cd04301">
    <property type="entry name" value="NAT_SF"/>
    <property type="match status" value="1"/>
</dbReference>
<name>A0A154W789_9PROT</name>
<dbReference type="InterPro" id="IPR000182">
    <property type="entry name" value="GNAT_dom"/>
</dbReference>
<evidence type="ECO:0000313" key="3">
    <source>
        <dbReference type="EMBL" id="KZD09408.1"/>
    </source>
</evidence>
<dbReference type="Pfam" id="PF00583">
    <property type="entry name" value="Acetyltransf_1"/>
    <property type="match status" value="1"/>
</dbReference>
<dbReference type="Gene3D" id="3.40.630.30">
    <property type="match status" value="1"/>
</dbReference>
<evidence type="ECO:0000313" key="4">
    <source>
        <dbReference type="Proteomes" id="UP000076400"/>
    </source>
</evidence>
<evidence type="ECO:0000256" key="1">
    <source>
        <dbReference type="SAM" id="MobiDB-lite"/>
    </source>
</evidence>
<feature type="domain" description="N-acetyltransferase" evidence="2">
    <location>
        <begin position="44"/>
        <end position="224"/>
    </location>
</feature>
<gene>
    <name evidence="3" type="ORF">AUP43_07230</name>
</gene>
<dbReference type="Proteomes" id="UP000076400">
    <property type="component" value="Unassembled WGS sequence"/>
</dbReference>
<dbReference type="SUPFAM" id="SSF55729">
    <property type="entry name" value="Acyl-CoA N-acyltransferases (Nat)"/>
    <property type="match status" value="1"/>
</dbReference>
<keyword evidence="4" id="KW-1185">Reference proteome</keyword>
<feature type="region of interest" description="Disordered" evidence="1">
    <location>
        <begin position="34"/>
        <end position="54"/>
    </location>
</feature>
<dbReference type="STRING" id="580166.AUP43_07230"/>
<dbReference type="InterPro" id="IPR016181">
    <property type="entry name" value="Acyl_CoA_acyltransferase"/>
</dbReference>
<accession>A0A154W789</accession>
<dbReference type="PROSITE" id="PS51186">
    <property type="entry name" value="GNAT"/>
    <property type="match status" value="1"/>
</dbReference>
<proteinExistence type="predicted"/>
<comment type="caution">
    <text evidence="3">The sequence shown here is derived from an EMBL/GenBank/DDBJ whole genome shotgun (WGS) entry which is preliminary data.</text>
</comment>
<organism evidence="3 4">
    <name type="scientific">Oceanibaculum pacificum</name>
    <dbReference type="NCBI Taxonomy" id="580166"/>
    <lineage>
        <taxon>Bacteria</taxon>
        <taxon>Pseudomonadati</taxon>
        <taxon>Pseudomonadota</taxon>
        <taxon>Alphaproteobacteria</taxon>
        <taxon>Rhodospirillales</taxon>
        <taxon>Oceanibaculaceae</taxon>
        <taxon>Oceanibaculum</taxon>
    </lineage>
</organism>
<sequence length="232" mass="24948">MTAAGDDSAFQVRVAEFDDAAGIGRVQIASLRGLPVDFDDPTGDEEGPALEDDEDGFADIRAAAFWADVIESTENVVLVAILPAPPQGDADKREKQRDHVAGFIAFGPPRDLPDPDPDDVLAEEIGEIPPIDAEIYALHVEPAYRGHGMGRRLMASAFRAMASVDQLAVRAWTASSNSEAGSFYLYFGGTPSLQAVARIGEAEIPETAYDWVDIRRVIPRLDKPGNTPSPQS</sequence>
<dbReference type="RefSeq" id="WP_067554828.1">
    <property type="nucleotide sequence ID" value="NZ_LPXN01000098.1"/>
</dbReference>
<dbReference type="AlphaFoldDB" id="A0A154W789"/>
<reference evidence="3 4" key="1">
    <citation type="submission" date="2015-12" db="EMBL/GenBank/DDBJ databases">
        <title>Genome sequence of Oceanibaculum pacificum MCCC 1A02656.</title>
        <authorList>
            <person name="Lu L."/>
            <person name="Lai Q."/>
            <person name="Shao Z."/>
            <person name="Qian P."/>
        </authorList>
    </citation>
    <scope>NUCLEOTIDE SEQUENCE [LARGE SCALE GENOMIC DNA]</scope>
    <source>
        <strain evidence="3 4">MCCC 1A02656</strain>
    </source>
</reference>
<dbReference type="OrthoDB" id="9799154at2"/>
<dbReference type="GO" id="GO:0016747">
    <property type="term" value="F:acyltransferase activity, transferring groups other than amino-acyl groups"/>
    <property type="evidence" value="ECO:0007669"/>
    <property type="project" value="InterPro"/>
</dbReference>
<dbReference type="EMBL" id="LPXN01000098">
    <property type="protein sequence ID" value="KZD09408.1"/>
    <property type="molecule type" value="Genomic_DNA"/>
</dbReference>